<proteinExistence type="predicted"/>
<dbReference type="STRING" id="756272.Plabr_0088"/>
<reference evidence="4" key="1">
    <citation type="submission" date="2011-02" db="EMBL/GenBank/DDBJ databases">
        <title>The complete genome of Planctomyces brasiliensis DSM 5305.</title>
        <authorList>
            <person name="Lucas S."/>
            <person name="Copeland A."/>
            <person name="Lapidus A."/>
            <person name="Bruce D."/>
            <person name="Goodwin L."/>
            <person name="Pitluck S."/>
            <person name="Kyrpides N."/>
            <person name="Mavromatis K."/>
            <person name="Pagani I."/>
            <person name="Ivanova N."/>
            <person name="Ovchinnikova G."/>
            <person name="Lu M."/>
            <person name="Detter J.C."/>
            <person name="Han C."/>
            <person name="Land M."/>
            <person name="Hauser L."/>
            <person name="Markowitz V."/>
            <person name="Cheng J.-F."/>
            <person name="Hugenholtz P."/>
            <person name="Woyke T."/>
            <person name="Wu D."/>
            <person name="Tindall B."/>
            <person name="Pomrenke H.G."/>
            <person name="Brambilla E."/>
            <person name="Klenk H.-P."/>
            <person name="Eisen J.A."/>
        </authorList>
    </citation>
    <scope>NUCLEOTIDE SEQUENCE [LARGE SCALE GENOMIC DNA]</scope>
    <source>
        <strain evidence="4">ATCC 49424 / DSM 5305 / JCM 21570 / NBRC 103401 / IFAM 1448</strain>
    </source>
</reference>
<dbReference type="InterPro" id="IPR046346">
    <property type="entry name" value="Aminoacid_DH-like_N_sf"/>
</dbReference>
<feature type="domain" description="Methylene-tetrahydromethanopterin dehydrogenase N-terminal" evidence="2">
    <location>
        <begin position="16"/>
        <end position="96"/>
    </location>
</feature>
<dbReference type="HOGENOM" id="CLU_059363_0_0_0"/>
<evidence type="ECO:0000313" key="3">
    <source>
        <dbReference type="EMBL" id="ADY57718.1"/>
    </source>
</evidence>
<gene>
    <name evidence="3" type="ordered locus">Plabr_0088</name>
</gene>
<dbReference type="EMBL" id="CP002546">
    <property type="protein sequence ID" value="ADY57718.1"/>
    <property type="molecule type" value="Genomic_DNA"/>
</dbReference>
<sequence length="287" mass="30382">MKKILLQLDTDIHASSFDAVTAIDAGVDQLLSYSNVTPSNVNPLVQGGIFTRSPEDLKNTAAFVGGSNVDEGEQVLKSVLDCFFGPMRVSVMMDSNGCNTTAAAAVVHIKKQMDLEQVDALILGGTGPVGSRVARILNSQGAKTTIVSRRLEKAEQVCSQINKGPHSPQPAEIPKSGDYSDLLQGKNVVVAAGAAGIQFVSLETLATFDNLKVAIDLNAVPPLGIQGIKSTDKARKVDGLIVSGAVGVGGLKMRIHHALVAEMFRRNDLVFDTDEIYQAAVEIEASR</sequence>
<dbReference type="InterPro" id="IPR015259">
    <property type="entry name" value="Methyl-teptahyd_DH_N"/>
</dbReference>
<dbReference type="RefSeq" id="WP_013626462.1">
    <property type="nucleotide sequence ID" value="NC_015174.1"/>
</dbReference>
<dbReference type="GO" id="GO:0004488">
    <property type="term" value="F:methylenetetrahydrofolate dehydrogenase (NADP+) activity"/>
    <property type="evidence" value="ECO:0007669"/>
    <property type="project" value="UniProtKB-EC"/>
</dbReference>
<dbReference type="SUPFAM" id="SSF51735">
    <property type="entry name" value="NAD(P)-binding Rossmann-fold domains"/>
    <property type="match status" value="1"/>
</dbReference>
<dbReference type="EC" id="1.5.1.5" evidence="3"/>
<keyword evidence="4" id="KW-1185">Reference proteome</keyword>
<dbReference type="eggNOG" id="COG0373">
    <property type="taxonomic scope" value="Bacteria"/>
</dbReference>
<dbReference type="KEGG" id="pbs:Plabr_0088"/>
<dbReference type="Proteomes" id="UP000006860">
    <property type="component" value="Chromosome"/>
</dbReference>
<organism evidence="3 4">
    <name type="scientific">Rubinisphaera brasiliensis (strain ATCC 49424 / DSM 5305 / JCM 21570 / IAM 15109 / NBRC 103401 / IFAM 1448)</name>
    <name type="common">Planctomyces brasiliensis</name>
    <dbReference type="NCBI Taxonomy" id="756272"/>
    <lineage>
        <taxon>Bacteria</taxon>
        <taxon>Pseudomonadati</taxon>
        <taxon>Planctomycetota</taxon>
        <taxon>Planctomycetia</taxon>
        <taxon>Planctomycetales</taxon>
        <taxon>Planctomycetaceae</taxon>
        <taxon>Rubinisphaera</taxon>
    </lineage>
</organism>
<dbReference type="SUPFAM" id="SSF53223">
    <property type="entry name" value="Aminoacid dehydrogenase-like, N-terminal domain"/>
    <property type="match status" value="1"/>
</dbReference>
<evidence type="ECO:0000256" key="1">
    <source>
        <dbReference type="ARBA" id="ARBA00023002"/>
    </source>
</evidence>
<evidence type="ECO:0000313" key="4">
    <source>
        <dbReference type="Proteomes" id="UP000006860"/>
    </source>
</evidence>
<dbReference type="Gene3D" id="3.40.50.10280">
    <property type="entry name" value="Methylene-tetrahydromethanopterin dehydrogenase, N-terminal domain"/>
    <property type="match status" value="1"/>
</dbReference>
<accession>F0SMF6</accession>
<dbReference type="InterPro" id="IPR037089">
    <property type="entry name" value="Methyl-teptahyd_DH_N_sf"/>
</dbReference>
<dbReference type="Pfam" id="PF09176">
    <property type="entry name" value="Mpt_N"/>
    <property type="match status" value="1"/>
</dbReference>
<dbReference type="AlphaFoldDB" id="F0SMF6"/>
<dbReference type="OrthoDB" id="6180at2"/>
<name>F0SMF6_RUBBR</name>
<protein>
    <submittedName>
        <fullName evidence="3">Methylenetetrahydrofolate dehydrogenase (NADP(+))</fullName>
        <ecNumber evidence="3">1.5.1.5</ecNumber>
    </submittedName>
</protein>
<evidence type="ECO:0000259" key="2">
    <source>
        <dbReference type="Pfam" id="PF09176"/>
    </source>
</evidence>
<dbReference type="Gene3D" id="3.40.50.720">
    <property type="entry name" value="NAD(P)-binding Rossmann-like Domain"/>
    <property type="match status" value="1"/>
</dbReference>
<dbReference type="InterPro" id="IPR036291">
    <property type="entry name" value="NAD(P)-bd_dom_sf"/>
</dbReference>
<keyword evidence="1 3" id="KW-0560">Oxidoreductase</keyword>